<dbReference type="GO" id="GO:0005524">
    <property type="term" value="F:ATP binding"/>
    <property type="evidence" value="ECO:0007669"/>
    <property type="project" value="UniProtKB-KW"/>
</dbReference>
<dbReference type="PANTHER" id="PTHR21299">
    <property type="entry name" value="CYTIDYLATE KINASE/PANTOATE-BETA-ALANINE LIGASE"/>
    <property type="match status" value="1"/>
</dbReference>
<evidence type="ECO:0000256" key="1">
    <source>
        <dbReference type="ARBA" id="ARBA00004990"/>
    </source>
</evidence>
<comment type="pathway">
    <text evidence="1 8">Cofactor biosynthesis; (R)-pantothenate biosynthesis; (R)-pantothenate from (R)-pantoate and beta-alanine: step 1/1.</text>
</comment>
<dbReference type="InterPro" id="IPR003721">
    <property type="entry name" value="Pantoate_ligase"/>
</dbReference>
<dbReference type="EC" id="6.3.2.1" evidence="8"/>
<dbReference type="AlphaFoldDB" id="A0A9D1E197"/>
<gene>
    <name evidence="8" type="primary">panC</name>
    <name evidence="9" type="ORF">IAC94_04610</name>
</gene>
<evidence type="ECO:0000256" key="8">
    <source>
        <dbReference type="HAMAP-Rule" id="MF_00158"/>
    </source>
</evidence>
<comment type="miscellaneous">
    <text evidence="8">The reaction proceeds by a bi uni uni bi ping pong mechanism.</text>
</comment>
<dbReference type="GO" id="GO:0004592">
    <property type="term" value="F:pantoate-beta-alanine ligase activity"/>
    <property type="evidence" value="ECO:0007669"/>
    <property type="project" value="UniProtKB-UniRule"/>
</dbReference>
<dbReference type="Gene3D" id="3.30.1300.10">
    <property type="entry name" value="Pantoate-beta-alanine ligase, C-terminal domain"/>
    <property type="match status" value="1"/>
</dbReference>
<feature type="binding site" evidence="8">
    <location>
        <position position="59"/>
    </location>
    <ligand>
        <name>beta-alanine</name>
        <dbReference type="ChEBI" id="CHEBI:57966"/>
    </ligand>
</feature>
<evidence type="ECO:0000313" key="9">
    <source>
        <dbReference type="EMBL" id="HIR62786.1"/>
    </source>
</evidence>
<keyword evidence="4 8" id="KW-0566">Pantothenate biosynthesis</keyword>
<feature type="binding site" evidence="8">
    <location>
        <begin position="185"/>
        <end position="188"/>
    </location>
    <ligand>
        <name>ATP</name>
        <dbReference type="ChEBI" id="CHEBI:30616"/>
    </ligand>
</feature>
<comment type="catalytic activity">
    <reaction evidence="7 8">
        <text>(R)-pantoate + beta-alanine + ATP = (R)-pantothenate + AMP + diphosphate + H(+)</text>
        <dbReference type="Rhea" id="RHEA:10912"/>
        <dbReference type="ChEBI" id="CHEBI:15378"/>
        <dbReference type="ChEBI" id="CHEBI:15980"/>
        <dbReference type="ChEBI" id="CHEBI:29032"/>
        <dbReference type="ChEBI" id="CHEBI:30616"/>
        <dbReference type="ChEBI" id="CHEBI:33019"/>
        <dbReference type="ChEBI" id="CHEBI:57966"/>
        <dbReference type="ChEBI" id="CHEBI:456215"/>
        <dbReference type="EC" id="6.3.2.1"/>
    </reaction>
</comment>
<reference evidence="9" key="2">
    <citation type="journal article" date="2021" name="PeerJ">
        <title>Extensive microbial diversity within the chicken gut microbiome revealed by metagenomics and culture.</title>
        <authorList>
            <person name="Gilroy R."/>
            <person name="Ravi A."/>
            <person name="Getino M."/>
            <person name="Pursley I."/>
            <person name="Horton D.L."/>
            <person name="Alikhan N.F."/>
            <person name="Baker D."/>
            <person name="Gharbi K."/>
            <person name="Hall N."/>
            <person name="Watson M."/>
            <person name="Adriaenssens E.M."/>
            <person name="Foster-Nyarko E."/>
            <person name="Jarju S."/>
            <person name="Secka A."/>
            <person name="Antonio M."/>
            <person name="Oren A."/>
            <person name="Chaudhuri R.R."/>
            <person name="La Ragione R."/>
            <person name="Hildebrand F."/>
            <person name="Pallen M.J."/>
        </authorList>
    </citation>
    <scope>NUCLEOTIDE SEQUENCE</scope>
    <source>
        <strain evidence="9">ChiHjej13B12-12457</strain>
    </source>
</reference>
<dbReference type="NCBIfam" id="TIGR00018">
    <property type="entry name" value="panC"/>
    <property type="match status" value="1"/>
</dbReference>
<organism evidence="9 10">
    <name type="scientific">Candidatus Coprenecus avistercoris</name>
    <dbReference type="NCBI Taxonomy" id="2840730"/>
    <lineage>
        <taxon>Bacteria</taxon>
        <taxon>Pseudomonadati</taxon>
        <taxon>Bacteroidota</taxon>
        <taxon>Bacteroidia</taxon>
        <taxon>Bacteroidales</taxon>
        <taxon>Rikenellaceae</taxon>
        <taxon>Rikenellaceae incertae sedis</taxon>
        <taxon>Candidatus Coprenecus</taxon>
    </lineage>
</organism>
<dbReference type="Pfam" id="PF02569">
    <property type="entry name" value="Pantoate_ligase"/>
    <property type="match status" value="1"/>
</dbReference>
<evidence type="ECO:0000256" key="4">
    <source>
        <dbReference type="ARBA" id="ARBA00022655"/>
    </source>
</evidence>
<feature type="active site" description="Proton donor" evidence="8">
    <location>
        <position position="35"/>
    </location>
</feature>
<proteinExistence type="inferred from homology"/>
<dbReference type="PANTHER" id="PTHR21299:SF1">
    <property type="entry name" value="PANTOATE--BETA-ALANINE LIGASE"/>
    <property type="match status" value="1"/>
</dbReference>
<accession>A0A9D1E197</accession>
<keyword evidence="5 8" id="KW-0547">Nucleotide-binding</keyword>
<feature type="binding site" evidence="8">
    <location>
        <position position="59"/>
    </location>
    <ligand>
        <name>(R)-pantoate</name>
        <dbReference type="ChEBI" id="CHEBI:15980"/>
    </ligand>
</feature>
<protein>
    <recommendedName>
        <fullName evidence="8">Pantothenate synthetase</fullName>
        <shortName evidence="8">PS</shortName>
        <ecNumber evidence="8">6.3.2.1</ecNumber>
    </recommendedName>
    <alternativeName>
        <fullName evidence="8">Pantoate--beta-alanine ligase</fullName>
    </alternativeName>
    <alternativeName>
        <fullName evidence="8">Pantoate-activating enzyme</fullName>
    </alternativeName>
</protein>
<comment type="similarity">
    <text evidence="2 8">Belongs to the pantothenate synthetase family.</text>
</comment>
<feature type="binding site" evidence="8">
    <location>
        <begin position="28"/>
        <end position="35"/>
    </location>
    <ligand>
        <name>ATP</name>
        <dbReference type="ChEBI" id="CHEBI:30616"/>
    </ligand>
</feature>
<comment type="subcellular location">
    <subcellularLocation>
        <location evidence="8">Cytoplasm</location>
    </subcellularLocation>
</comment>
<dbReference type="EMBL" id="DVHI01000059">
    <property type="protein sequence ID" value="HIR62786.1"/>
    <property type="molecule type" value="Genomic_DNA"/>
</dbReference>
<dbReference type="HAMAP" id="MF_00158">
    <property type="entry name" value="PanC"/>
    <property type="match status" value="1"/>
</dbReference>
<dbReference type="InterPro" id="IPR014729">
    <property type="entry name" value="Rossmann-like_a/b/a_fold"/>
</dbReference>
<dbReference type="NCBIfam" id="TIGR00125">
    <property type="entry name" value="cyt_tran_rel"/>
    <property type="match status" value="1"/>
</dbReference>
<feature type="binding site" evidence="8">
    <location>
        <begin position="148"/>
        <end position="151"/>
    </location>
    <ligand>
        <name>ATP</name>
        <dbReference type="ChEBI" id="CHEBI:30616"/>
    </ligand>
</feature>
<comment type="function">
    <text evidence="8">Catalyzes the condensation of pantoate with beta-alanine in an ATP-dependent reaction via a pantoyl-adenylate intermediate.</text>
</comment>
<reference evidence="9" key="1">
    <citation type="submission" date="2020-10" db="EMBL/GenBank/DDBJ databases">
        <authorList>
            <person name="Gilroy R."/>
        </authorList>
    </citation>
    <scope>NUCLEOTIDE SEQUENCE</scope>
    <source>
        <strain evidence="9">ChiHjej13B12-12457</strain>
    </source>
</reference>
<comment type="caution">
    <text evidence="9">The sequence shown here is derived from an EMBL/GenBank/DDBJ whole genome shotgun (WGS) entry which is preliminary data.</text>
</comment>
<evidence type="ECO:0000256" key="7">
    <source>
        <dbReference type="ARBA" id="ARBA00048258"/>
    </source>
</evidence>
<evidence type="ECO:0000256" key="3">
    <source>
        <dbReference type="ARBA" id="ARBA00022598"/>
    </source>
</evidence>
<evidence type="ECO:0000256" key="2">
    <source>
        <dbReference type="ARBA" id="ARBA00009256"/>
    </source>
</evidence>
<dbReference type="CDD" id="cd00560">
    <property type="entry name" value="PanC"/>
    <property type="match status" value="1"/>
</dbReference>
<dbReference type="GO" id="GO:0015940">
    <property type="term" value="P:pantothenate biosynthetic process"/>
    <property type="evidence" value="ECO:0007669"/>
    <property type="project" value="UniProtKB-UniRule"/>
</dbReference>
<dbReference type="InterPro" id="IPR004821">
    <property type="entry name" value="Cyt_trans-like"/>
</dbReference>
<evidence type="ECO:0000313" key="10">
    <source>
        <dbReference type="Proteomes" id="UP000886744"/>
    </source>
</evidence>
<name>A0A9D1E197_9BACT</name>
<dbReference type="SUPFAM" id="SSF52374">
    <property type="entry name" value="Nucleotidylyl transferase"/>
    <property type="match status" value="1"/>
</dbReference>
<dbReference type="GO" id="GO:0005829">
    <property type="term" value="C:cytosol"/>
    <property type="evidence" value="ECO:0007669"/>
    <property type="project" value="TreeGrafter"/>
</dbReference>
<feature type="binding site" evidence="8">
    <location>
        <position position="154"/>
    </location>
    <ligand>
        <name>(R)-pantoate</name>
        <dbReference type="ChEBI" id="CHEBI:15980"/>
    </ligand>
</feature>
<keyword evidence="8" id="KW-0963">Cytoplasm</keyword>
<dbReference type="InterPro" id="IPR042176">
    <property type="entry name" value="Pantoate_ligase_C"/>
</dbReference>
<evidence type="ECO:0000256" key="6">
    <source>
        <dbReference type="ARBA" id="ARBA00022840"/>
    </source>
</evidence>
<dbReference type="Proteomes" id="UP000886744">
    <property type="component" value="Unassembled WGS sequence"/>
</dbReference>
<evidence type="ECO:0000256" key="5">
    <source>
        <dbReference type="ARBA" id="ARBA00022741"/>
    </source>
</evidence>
<keyword evidence="3 8" id="KW-0436">Ligase</keyword>
<dbReference type="Gene3D" id="3.40.50.620">
    <property type="entry name" value="HUPs"/>
    <property type="match status" value="1"/>
</dbReference>
<keyword evidence="6 8" id="KW-0067">ATP-binding</keyword>
<sequence>MKVAKTLADFESARKSLGDKTVGFVPTMGALHEGHASLIRRAVAECDAVVVSDFVNPTQFNNKTDFETYPRILDQDCAFVEALGAAVLFAPRVEDIYPAGTDYDQRIFDLGGLDQYGEGPRRPGHFNGMAQVVTRLFDIVRPDRAYFGEKDFQQLAIIEYFVKNLHYPIEIVRCPIARAEDGLALSSRNKLLTPAQRAAAPHIYACIRQTVDMVGKMPVAEAVRKTTELIDAEPQLRTEYVEIINSLNLRPVSSWDEAEHLRLTCAVYAGEVRLIDNIALK</sequence>
<feature type="binding site" evidence="8">
    <location>
        <position position="177"/>
    </location>
    <ligand>
        <name>ATP</name>
        <dbReference type="ChEBI" id="CHEBI:30616"/>
    </ligand>
</feature>
<comment type="subunit">
    <text evidence="8">Homodimer.</text>
</comment>